<sequence length="398" mass="40896">MSQVLHGDRIFNGTVSLNKLAPDAQAAIAGGMTAAQVDAKLNELKMLLFGGEVPAALDTFRELAEALSTDRTGLNALTLVVNGKATPADLKTAVDAAVAMLLGGASDDSNTLKKLEVMVKAAQQAAVNAIADGAVTNAKLGSDVKIGSINAAQNAYPVTVQAGLTSVEKFLVYLGQQLSSVLNSVQQNQTSLSNHETRLVAVEQGLQGKASQNDLNSLGNRVSTLEARPAGSTSPTGTALTDGAVENRHLAADVKIGGLDNANTTLGTAATSVTSLVIAVRNLLLGTATANYNTLGKIETKITALENATGGGFVDVFAFSNLVAQTRSYFRTQTLKKVYKDAGTASVSYAKNGGGAVAVPFNGDVATINIPLVAGDKIVWAITYANGFTDTTIEVEGA</sequence>
<comment type="caution">
    <text evidence="1">The sequence shown here is derived from an EMBL/GenBank/DDBJ whole genome shotgun (WGS) entry which is preliminary data.</text>
</comment>
<keyword evidence="2" id="KW-1185">Reference proteome</keyword>
<dbReference type="EMBL" id="BMGS01000002">
    <property type="protein sequence ID" value="GGG33480.1"/>
    <property type="molecule type" value="Genomic_DNA"/>
</dbReference>
<evidence type="ECO:0000313" key="1">
    <source>
        <dbReference type="EMBL" id="GGG33480.1"/>
    </source>
</evidence>
<name>A0ABQ1WK61_9BACT</name>
<dbReference type="Proteomes" id="UP000601361">
    <property type="component" value="Unassembled WGS sequence"/>
</dbReference>
<proteinExistence type="predicted"/>
<reference evidence="2" key="1">
    <citation type="journal article" date="2019" name="Int. J. Syst. Evol. Microbiol.">
        <title>The Global Catalogue of Microorganisms (GCM) 10K type strain sequencing project: providing services to taxonomists for standard genome sequencing and annotation.</title>
        <authorList>
            <consortium name="The Broad Institute Genomics Platform"/>
            <consortium name="The Broad Institute Genome Sequencing Center for Infectious Disease"/>
            <person name="Wu L."/>
            <person name="Ma J."/>
        </authorList>
    </citation>
    <scope>NUCLEOTIDE SEQUENCE [LARGE SCALE GENOMIC DNA]</scope>
    <source>
        <strain evidence="2">CGMCC 1.12990</strain>
    </source>
</reference>
<accession>A0ABQ1WK61</accession>
<evidence type="ECO:0000313" key="2">
    <source>
        <dbReference type="Proteomes" id="UP000601361"/>
    </source>
</evidence>
<organism evidence="1 2">
    <name type="scientific">Hymenobacter glacieicola</name>
    <dbReference type="NCBI Taxonomy" id="1562124"/>
    <lineage>
        <taxon>Bacteria</taxon>
        <taxon>Pseudomonadati</taxon>
        <taxon>Bacteroidota</taxon>
        <taxon>Cytophagia</taxon>
        <taxon>Cytophagales</taxon>
        <taxon>Hymenobacteraceae</taxon>
        <taxon>Hymenobacter</taxon>
    </lineage>
</organism>
<evidence type="ECO:0008006" key="3">
    <source>
        <dbReference type="Google" id="ProtNLM"/>
    </source>
</evidence>
<dbReference type="RefSeq" id="WP_188556481.1">
    <property type="nucleotide sequence ID" value="NZ_BMGS01000002.1"/>
</dbReference>
<protein>
    <recommendedName>
        <fullName evidence="3">Tail fiber protein</fullName>
    </recommendedName>
</protein>
<gene>
    <name evidence="1" type="ORF">GCM10011378_07440</name>
</gene>